<comment type="similarity">
    <text evidence="2">Belongs to the attacin/sarcotoxin-2 family.</text>
</comment>
<feature type="domain" description="Attacin C-terminal" evidence="10">
    <location>
        <begin position="56"/>
        <end position="113"/>
    </location>
</feature>
<dbReference type="OrthoDB" id="8117451at2759"/>
<evidence type="ECO:0000256" key="7">
    <source>
        <dbReference type="ARBA" id="ARBA00023022"/>
    </source>
</evidence>
<dbReference type="Pfam" id="PF03769">
    <property type="entry name" value="Attacin_C"/>
    <property type="match status" value="1"/>
</dbReference>
<dbReference type="GO" id="GO:0042742">
    <property type="term" value="P:defense response to bacterium"/>
    <property type="evidence" value="ECO:0007669"/>
    <property type="project" value="UniProtKB-KW"/>
</dbReference>
<accession>A0A6J1S364</accession>
<dbReference type="KEGG" id="foc:113204213"/>
<keyword evidence="11" id="KW-1185">Reference proteome</keyword>
<evidence type="ECO:0000313" key="12">
    <source>
        <dbReference type="RefSeq" id="XP_026275073.1"/>
    </source>
</evidence>
<dbReference type="RefSeq" id="XP_026275073.1">
    <property type="nucleotide sequence ID" value="XM_026419288.2"/>
</dbReference>
<evidence type="ECO:0000256" key="1">
    <source>
        <dbReference type="ARBA" id="ARBA00004613"/>
    </source>
</evidence>
<keyword evidence="3" id="KW-0964">Secreted</keyword>
<organism evidence="11 12">
    <name type="scientific">Frankliniella occidentalis</name>
    <name type="common">Western flower thrips</name>
    <name type="synonym">Euthrips occidentalis</name>
    <dbReference type="NCBI Taxonomy" id="133901"/>
    <lineage>
        <taxon>Eukaryota</taxon>
        <taxon>Metazoa</taxon>
        <taxon>Ecdysozoa</taxon>
        <taxon>Arthropoda</taxon>
        <taxon>Hexapoda</taxon>
        <taxon>Insecta</taxon>
        <taxon>Pterygota</taxon>
        <taxon>Neoptera</taxon>
        <taxon>Paraneoptera</taxon>
        <taxon>Thysanoptera</taxon>
        <taxon>Terebrantia</taxon>
        <taxon>Thripoidea</taxon>
        <taxon>Thripidae</taxon>
        <taxon>Frankliniella</taxon>
    </lineage>
</organism>
<dbReference type="Proteomes" id="UP000504606">
    <property type="component" value="Unplaced"/>
</dbReference>
<feature type="chain" id="PRO_5026885930" evidence="9">
    <location>
        <begin position="22"/>
        <end position="113"/>
    </location>
</feature>
<dbReference type="AlphaFoldDB" id="A0A6J1S364"/>
<feature type="compositionally biased region" description="Pro residues" evidence="8">
    <location>
        <begin position="36"/>
        <end position="45"/>
    </location>
</feature>
<dbReference type="InterPro" id="IPR005521">
    <property type="entry name" value="Attacin_C"/>
</dbReference>
<evidence type="ECO:0000256" key="5">
    <source>
        <dbReference type="ARBA" id="ARBA00022588"/>
    </source>
</evidence>
<keyword evidence="5" id="KW-0399">Innate immunity</keyword>
<protein>
    <submittedName>
        <fullName evidence="12">Diptericin A</fullName>
    </submittedName>
</protein>
<evidence type="ECO:0000313" key="11">
    <source>
        <dbReference type="Proteomes" id="UP000504606"/>
    </source>
</evidence>
<name>A0A6J1S364_FRAOC</name>
<evidence type="ECO:0000259" key="10">
    <source>
        <dbReference type="Pfam" id="PF03769"/>
    </source>
</evidence>
<feature type="signal peptide" evidence="9">
    <location>
        <begin position="1"/>
        <end position="21"/>
    </location>
</feature>
<dbReference type="GeneID" id="113204213"/>
<evidence type="ECO:0000256" key="3">
    <source>
        <dbReference type="ARBA" id="ARBA00022525"/>
    </source>
</evidence>
<evidence type="ECO:0000256" key="6">
    <source>
        <dbReference type="ARBA" id="ARBA00022859"/>
    </source>
</evidence>
<evidence type="ECO:0000256" key="4">
    <source>
        <dbReference type="ARBA" id="ARBA00022529"/>
    </source>
</evidence>
<gene>
    <name evidence="12" type="primary">LOC113204213</name>
</gene>
<feature type="region of interest" description="Disordered" evidence="8">
    <location>
        <begin position="29"/>
        <end position="56"/>
    </location>
</feature>
<keyword evidence="6" id="KW-0391">Immunity</keyword>
<dbReference type="GO" id="GO:0005576">
    <property type="term" value="C:extracellular region"/>
    <property type="evidence" value="ECO:0007669"/>
    <property type="project" value="UniProtKB-SubCell"/>
</dbReference>
<reference evidence="12" key="1">
    <citation type="submission" date="2025-08" db="UniProtKB">
        <authorList>
            <consortium name="RefSeq"/>
        </authorList>
    </citation>
    <scope>IDENTIFICATION</scope>
    <source>
        <tissue evidence="12">Whole organism</tissue>
    </source>
</reference>
<proteinExistence type="inferred from homology"/>
<comment type="subcellular location">
    <subcellularLocation>
        <location evidence="1">Secreted</location>
    </subcellularLocation>
</comment>
<sequence length="113" mass="11789">MHSPVPVALALLACAVCAVLAAPAAQQKTPFKFPAPGSPPPPPPNQRHGQLGGYVDRQKGVGTSVHINGQGDAWVSRNGNSRVTVDGHYGQYISGPAKGAKDYGGFVTFKHNF</sequence>
<evidence type="ECO:0000256" key="8">
    <source>
        <dbReference type="SAM" id="MobiDB-lite"/>
    </source>
</evidence>
<evidence type="ECO:0000256" key="9">
    <source>
        <dbReference type="SAM" id="SignalP"/>
    </source>
</evidence>
<keyword evidence="7" id="KW-0044">Antibiotic</keyword>
<dbReference type="GO" id="GO:0045087">
    <property type="term" value="P:innate immune response"/>
    <property type="evidence" value="ECO:0007669"/>
    <property type="project" value="UniProtKB-KW"/>
</dbReference>
<keyword evidence="9" id="KW-0732">Signal</keyword>
<keyword evidence="4" id="KW-0929">Antimicrobial</keyword>
<evidence type="ECO:0000256" key="2">
    <source>
        <dbReference type="ARBA" id="ARBA00007550"/>
    </source>
</evidence>